<comment type="caution">
    <text evidence="1">The sequence shown here is derived from an EMBL/GenBank/DDBJ whole genome shotgun (WGS) entry which is preliminary data.</text>
</comment>
<dbReference type="Proteomes" id="UP000574390">
    <property type="component" value="Unassembled WGS sequence"/>
</dbReference>
<sequence>MNNGMLLVVAEANGTRGLQQRLQLVRTTRTMIHGKRQLRDTQNLGSPEHCCVPFQRGASWSTAAAAGRSGPWCGSAKTDLAGGCRSGSLLRCGDGLCRRALASRPASVASLTVVAALYRNYNNDNADTQVASMTAYNVSACPPVG</sequence>
<evidence type="ECO:0000313" key="4">
    <source>
        <dbReference type="Proteomes" id="UP000574390"/>
    </source>
</evidence>
<dbReference type="EMBL" id="JABANM010033734">
    <property type="protein sequence ID" value="KAF4700778.1"/>
    <property type="molecule type" value="Genomic_DNA"/>
</dbReference>
<dbReference type="Proteomes" id="UP000553632">
    <property type="component" value="Unassembled WGS sequence"/>
</dbReference>
<accession>A0A7J6PXH9</accession>
<name>A0A7J6PXH9_PEROL</name>
<organism evidence="1 4">
    <name type="scientific">Perkinsus olseni</name>
    <name type="common">Perkinsus atlanticus</name>
    <dbReference type="NCBI Taxonomy" id="32597"/>
    <lineage>
        <taxon>Eukaryota</taxon>
        <taxon>Sar</taxon>
        <taxon>Alveolata</taxon>
        <taxon>Perkinsozoa</taxon>
        <taxon>Perkinsea</taxon>
        <taxon>Perkinsida</taxon>
        <taxon>Perkinsidae</taxon>
        <taxon>Perkinsus</taxon>
    </lineage>
</organism>
<evidence type="ECO:0000313" key="3">
    <source>
        <dbReference type="Proteomes" id="UP000553632"/>
    </source>
</evidence>
<proteinExistence type="predicted"/>
<evidence type="ECO:0000313" key="2">
    <source>
        <dbReference type="EMBL" id="KAF4754628.1"/>
    </source>
</evidence>
<protein>
    <submittedName>
        <fullName evidence="1">Uncharacterized protein</fullName>
    </submittedName>
</protein>
<keyword evidence="3" id="KW-1185">Reference proteome</keyword>
<gene>
    <name evidence="1" type="ORF">FOZ62_014314</name>
    <name evidence="2" type="ORF">FOZ63_010407</name>
</gene>
<reference evidence="3 4" key="1">
    <citation type="submission" date="2020-04" db="EMBL/GenBank/DDBJ databases">
        <title>Perkinsus olseni comparative genomics.</title>
        <authorList>
            <person name="Bogema D.R."/>
        </authorList>
    </citation>
    <scope>NUCLEOTIDE SEQUENCE [LARGE SCALE GENOMIC DNA]</scope>
    <source>
        <strain evidence="1">ATCC PRA-205</strain>
        <strain evidence="2 3">ATCC PRA-207</strain>
    </source>
</reference>
<evidence type="ECO:0000313" key="1">
    <source>
        <dbReference type="EMBL" id="KAF4700778.1"/>
    </source>
</evidence>
<dbReference type="EMBL" id="JABANO010004776">
    <property type="protein sequence ID" value="KAF4754628.1"/>
    <property type="molecule type" value="Genomic_DNA"/>
</dbReference>
<dbReference type="AlphaFoldDB" id="A0A7J6PXH9"/>